<organism evidence="3 4">
    <name type="scientific">Carnobacterium divergens DSM 20623</name>
    <dbReference type="NCBI Taxonomy" id="1449336"/>
    <lineage>
        <taxon>Bacteria</taxon>
        <taxon>Bacillati</taxon>
        <taxon>Bacillota</taxon>
        <taxon>Bacilli</taxon>
        <taxon>Lactobacillales</taxon>
        <taxon>Carnobacteriaceae</taxon>
        <taxon>Carnobacterium</taxon>
    </lineage>
</organism>
<feature type="transmembrane region" description="Helical" evidence="1">
    <location>
        <begin position="95"/>
        <end position="121"/>
    </location>
</feature>
<accession>A0A0R2HYH3</accession>
<keyword evidence="1" id="KW-0812">Transmembrane</keyword>
<sequence>MNRQTEYLLTLIGAIFNALSAFVLIIITALAGIGISSQMNQTYDTDYYNTNYYDGSESALLIGVLIVVVIFLVATSIVGFIAAFKIKKGHSGWGIAVLVLGGLSITSIHGILWVIAGIMMLTRNGQINEGSDSITDDLTYLKKLYDEGIISTDEYEKKKKEWLNF</sequence>
<gene>
    <name evidence="3" type="ORF">IV74_GL001078</name>
</gene>
<dbReference type="InterPro" id="IPR025273">
    <property type="entry name" value="DUF4064"/>
</dbReference>
<evidence type="ECO:0000313" key="3">
    <source>
        <dbReference type="EMBL" id="KRN57823.1"/>
    </source>
</evidence>
<feature type="domain" description="DUF4064" evidence="2">
    <location>
        <begin position="2"/>
        <end position="105"/>
    </location>
</feature>
<evidence type="ECO:0000256" key="1">
    <source>
        <dbReference type="SAM" id="Phobius"/>
    </source>
</evidence>
<dbReference type="eggNOG" id="ENOG50330QP">
    <property type="taxonomic scope" value="Bacteria"/>
</dbReference>
<dbReference type="GeneID" id="89589585"/>
<dbReference type="AlphaFoldDB" id="A0A0R2HYH3"/>
<feature type="transmembrane region" description="Helical" evidence="1">
    <location>
        <begin position="7"/>
        <end position="39"/>
    </location>
</feature>
<name>A0A0R2HYH3_CARDV</name>
<reference evidence="3 4" key="1">
    <citation type="journal article" date="2015" name="Genome Announc.">
        <title>Expanding the biotechnology potential of lactobacilli through comparative genomics of 213 strains and associated genera.</title>
        <authorList>
            <person name="Sun Z."/>
            <person name="Harris H.M."/>
            <person name="McCann A."/>
            <person name="Guo C."/>
            <person name="Argimon S."/>
            <person name="Zhang W."/>
            <person name="Yang X."/>
            <person name="Jeffery I.B."/>
            <person name="Cooney J.C."/>
            <person name="Kagawa T.F."/>
            <person name="Liu W."/>
            <person name="Song Y."/>
            <person name="Salvetti E."/>
            <person name="Wrobel A."/>
            <person name="Rasinkangas P."/>
            <person name="Parkhill J."/>
            <person name="Rea M.C."/>
            <person name="O'Sullivan O."/>
            <person name="Ritari J."/>
            <person name="Douillard F.P."/>
            <person name="Paul Ross R."/>
            <person name="Yang R."/>
            <person name="Briner A.E."/>
            <person name="Felis G.E."/>
            <person name="de Vos W.M."/>
            <person name="Barrangou R."/>
            <person name="Klaenhammer T.R."/>
            <person name="Caufield P.W."/>
            <person name="Cui Y."/>
            <person name="Zhang H."/>
            <person name="O'Toole P.W."/>
        </authorList>
    </citation>
    <scope>NUCLEOTIDE SEQUENCE [LARGE SCALE GENOMIC DNA]</scope>
    <source>
        <strain evidence="3 4">DSM 20623</strain>
    </source>
</reference>
<evidence type="ECO:0000259" key="2">
    <source>
        <dbReference type="Pfam" id="PF13273"/>
    </source>
</evidence>
<comment type="caution">
    <text evidence="3">The sequence shown here is derived from an EMBL/GenBank/DDBJ whole genome shotgun (WGS) entry which is preliminary data.</text>
</comment>
<keyword evidence="1" id="KW-1133">Transmembrane helix</keyword>
<evidence type="ECO:0000313" key="4">
    <source>
        <dbReference type="Proteomes" id="UP000051658"/>
    </source>
</evidence>
<protein>
    <recommendedName>
        <fullName evidence="2">DUF4064 domain-containing protein</fullName>
    </recommendedName>
</protein>
<dbReference type="RefSeq" id="WP_034568438.1">
    <property type="nucleotide sequence ID" value="NZ_JQBS01000001.1"/>
</dbReference>
<keyword evidence="1" id="KW-0472">Membrane</keyword>
<dbReference type="Proteomes" id="UP000051658">
    <property type="component" value="Unassembled WGS sequence"/>
</dbReference>
<proteinExistence type="predicted"/>
<dbReference type="Pfam" id="PF13273">
    <property type="entry name" value="DUF4064"/>
    <property type="match status" value="1"/>
</dbReference>
<keyword evidence="4" id="KW-1185">Reference proteome</keyword>
<dbReference type="PATRIC" id="fig|1449336.4.peg.1103"/>
<dbReference type="EMBL" id="JQBS01000001">
    <property type="protein sequence ID" value="KRN57823.1"/>
    <property type="molecule type" value="Genomic_DNA"/>
</dbReference>
<feature type="transmembrane region" description="Helical" evidence="1">
    <location>
        <begin position="59"/>
        <end position="83"/>
    </location>
</feature>